<dbReference type="EMBL" id="FONW01000003">
    <property type="protein sequence ID" value="SFF20541.1"/>
    <property type="molecule type" value="Genomic_DNA"/>
</dbReference>
<dbReference type="Pfam" id="PF22124">
    <property type="entry name" value="Glyco_hydro_95_cat"/>
    <property type="match status" value="1"/>
</dbReference>
<dbReference type="Gene3D" id="2.60.40.1180">
    <property type="entry name" value="Golgi alpha-mannosidase II"/>
    <property type="match status" value="1"/>
</dbReference>
<dbReference type="PANTHER" id="PTHR31084:SF0">
    <property type="entry name" value="ALPHA-L-FUCOSIDASE 2"/>
    <property type="match status" value="1"/>
</dbReference>
<organism evidence="2 3">
    <name type="scientific">Sunxiuqinia elliptica</name>
    <dbReference type="NCBI Taxonomy" id="655355"/>
    <lineage>
        <taxon>Bacteria</taxon>
        <taxon>Pseudomonadati</taxon>
        <taxon>Bacteroidota</taxon>
        <taxon>Bacteroidia</taxon>
        <taxon>Marinilabiliales</taxon>
        <taxon>Prolixibacteraceae</taxon>
        <taxon>Sunxiuqinia</taxon>
    </lineage>
</organism>
<keyword evidence="3" id="KW-1185">Reference proteome</keyword>
<dbReference type="GO" id="GO:0004560">
    <property type="term" value="F:alpha-L-fucosidase activity"/>
    <property type="evidence" value="ECO:0007669"/>
    <property type="project" value="TreeGrafter"/>
</dbReference>
<accession>A0A1I2GVC6</accession>
<reference evidence="2 3" key="1">
    <citation type="submission" date="2016-10" db="EMBL/GenBank/DDBJ databases">
        <authorList>
            <person name="de Groot N.N."/>
        </authorList>
    </citation>
    <scope>NUCLEOTIDE SEQUENCE [LARGE SCALE GENOMIC DNA]</scope>
    <source>
        <strain evidence="2 3">CGMCC 1.9156</strain>
    </source>
</reference>
<dbReference type="SUPFAM" id="SSF48208">
    <property type="entry name" value="Six-hairpin glycosidases"/>
    <property type="match status" value="1"/>
</dbReference>
<dbReference type="InterPro" id="IPR054363">
    <property type="entry name" value="GH95_cat"/>
</dbReference>
<feature type="domain" description="Glycosyl hydrolase family 95 catalytic" evidence="1">
    <location>
        <begin position="292"/>
        <end position="653"/>
    </location>
</feature>
<dbReference type="RefSeq" id="WP_093919538.1">
    <property type="nucleotide sequence ID" value="NZ_FONW01000003.1"/>
</dbReference>
<dbReference type="GO" id="GO:0005975">
    <property type="term" value="P:carbohydrate metabolic process"/>
    <property type="evidence" value="ECO:0007669"/>
    <property type="project" value="InterPro"/>
</dbReference>
<dbReference type="AlphaFoldDB" id="A0A1I2GVC6"/>
<gene>
    <name evidence="2" type="ORF">SAMN05216283_103109</name>
</gene>
<dbReference type="InterPro" id="IPR013780">
    <property type="entry name" value="Glyco_hydro_b"/>
</dbReference>
<evidence type="ECO:0000313" key="3">
    <source>
        <dbReference type="Proteomes" id="UP000198964"/>
    </source>
</evidence>
<protein>
    <recommendedName>
        <fullName evidence="1">Glycosyl hydrolase family 95 catalytic domain-containing protein</fullName>
    </recommendedName>
</protein>
<sequence length="752" mass="85907">MIEKSLFIGGLLLVFCNFCVGQKSVENKKAKEFDANYRIVFTDPPRKIPVPYSVDAPLLGNGYTGVAISGRPEKQVYYIAKNDFWRLKNGYNESFPAVLGKIEIDIPELTGATYHLEQNLYDAKTYSIFKKNDAELNYCTYVSAAEDLMIIQLSLKGNQKVNGKINLLLPGKNEIIDNPPLDNKFPAKEETGIEEDGIMWISRAFEKDVDIPTQSAISMNILNEPSNTFTLAPGKKVIIACAFSSNFKSDNCVKTVIDRVAVINKSALKEIEKKHHAWWRDFWSKSYVDIHDDLIEKQYYLSNYSMACFSRDKDFPPSIFGTTITKERPYWNGDYHLNYNHFAPFYGLFSSNHIEQATPCIIPLLAQKERGEYYSEKICGIDGGIMLPVGAGPLGIETTRRNELMEKFRHYTKDGNEEEGGLFFGQRSNSAYCVVNMAMQFYYTYDLEFTKMVYPFVKGVATFWENYLTFEDGRYVIYNDAIHEGTVGTMNPILSLGMVRMVMQTAIDMSRELEVDAERTDNWQYVKDHLSDYTYQERQGKKVFRYTEKGTAWWGGNTLGIQHIYPAGQIGLDSDPELLQVAHNTIDVMQRWIDFNGSNSFFPAAVRVGYNPDTIINKMHKYIENTYPNGFQQNNPHGIENFSTVPNTINEMLCMGHGGVLRVFSVWPEKKDASFYNLRIWGAFLVSSEVKNGEVLYIDILSEKGRICNVLNPWPGNKVQVSRNGKKAETLEGERFFFTTSIFESITLKKHN</sequence>
<dbReference type="InterPro" id="IPR008928">
    <property type="entry name" value="6-hairpin_glycosidase_sf"/>
</dbReference>
<evidence type="ECO:0000259" key="1">
    <source>
        <dbReference type="Pfam" id="PF22124"/>
    </source>
</evidence>
<evidence type="ECO:0000313" key="2">
    <source>
        <dbReference type="EMBL" id="SFF20541.1"/>
    </source>
</evidence>
<dbReference type="Proteomes" id="UP000198964">
    <property type="component" value="Unassembled WGS sequence"/>
</dbReference>
<dbReference type="InterPro" id="IPR012341">
    <property type="entry name" value="6hp_glycosidase-like_sf"/>
</dbReference>
<dbReference type="PANTHER" id="PTHR31084">
    <property type="entry name" value="ALPHA-L-FUCOSIDASE 2"/>
    <property type="match status" value="1"/>
</dbReference>
<proteinExistence type="predicted"/>
<dbReference type="STRING" id="655355.SAMN05216283_103109"/>
<dbReference type="Gene3D" id="2.70.98.50">
    <property type="entry name" value="putative glycoside hydrolase family protein from bacillus halodurans"/>
    <property type="match status" value="1"/>
</dbReference>
<name>A0A1I2GVC6_9BACT</name>
<dbReference type="Gene3D" id="1.50.10.10">
    <property type="match status" value="1"/>
</dbReference>